<dbReference type="SUPFAM" id="SSF46785">
    <property type="entry name" value="Winged helix' DNA-binding domain"/>
    <property type="match status" value="1"/>
</dbReference>
<evidence type="ECO:0000313" key="2">
    <source>
        <dbReference type="EMBL" id="KKO08794.1"/>
    </source>
</evidence>
<dbReference type="Gene3D" id="1.10.10.10">
    <property type="entry name" value="Winged helix-like DNA-binding domain superfamily/Winged helix DNA-binding domain"/>
    <property type="match status" value="1"/>
</dbReference>
<protein>
    <recommendedName>
        <fullName evidence="1">HTH arsR-type domain-containing protein</fullName>
    </recommendedName>
</protein>
<organism evidence="2">
    <name type="scientific">marine sediment metagenome</name>
    <dbReference type="NCBI Taxonomy" id="412755"/>
    <lineage>
        <taxon>unclassified sequences</taxon>
        <taxon>metagenomes</taxon>
        <taxon>ecological metagenomes</taxon>
    </lineage>
</organism>
<name>A0A0F9YVG0_9ZZZZ</name>
<dbReference type="GO" id="GO:0003700">
    <property type="term" value="F:DNA-binding transcription factor activity"/>
    <property type="evidence" value="ECO:0007669"/>
    <property type="project" value="InterPro"/>
</dbReference>
<dbReference type="PROSITE" id="PS50987">
    <property type="entry name" value="HTH_ARSR_2"/>
    <property type="match status" value="1"/>
</dbReference>
<dbReference type="Pfam" id="PF01022">
    <property type="entry name" value="HTH_5"/>
    <property type="match status" value="1"/>
</dbReference>
<dbReference type="InterPro" id="IPR036390">
    <property type="entry name" value="WH_DNA-bd_sf"/>
</dbReference>
<dbReference type="InterPro" id="IPR001845">
    <property type="entry name" value="HTH_ArsR_DNA-bd_dom"/>
</dbReference>
<dbReference type="InterPro" id="IPR029063">
    <property type="entry name" value="SAM-dependent_MTases_sf"/>
</dbReference>
<accession>A0A0F9YVG0</accession>
<proteinExistence type="predicted"/>
<reference evidence="2" key="1">
    <citation type="journal article" date="2015" name="Nature">
        <title>Complex archaea that bridge the gap between prokaryotes and eukaryotes.</title>
        <authorList>
            <person name="Spang A."/>
            <person name="Saw J.H."/>
            <person name="Jorgensen S.L."/>
            <person name="Zaremba-Niedzwiedzka K."/>
            <person name="Martijn J."/>
            <person name="Lind A.E."/>
            <person name="van Eijk R."/>
            <person name="Schleper C."/>
            <person name="Guy L."/>
            <person name="Ettema T.J."/>
        </authorList>
    </citation>
    <scope>NUCLEOTIDE SEQUENCE</scope>
</reference>
<dbReference type="Pfam" id="PF13489">
    <property type="entry name" value="Methyltransf_23"/>
    <property type="match status" value="1"/>
</dbReference>
<dbReference type="SUPFAM" id="SSF53335">
    <property type="entry name" value="S-adenosyl-L-methionine-dependent methyltransferases"/>
    <property type="match status" value="1"/>
</dbReference>
<dbReference type="AlphaFoldDB" id="A0A0F9YVG0"/>
<dbReference type="PRINTS" id="PR00778">
    <property type="entry name" value="HTHARSR"/>
</dbReference>
<gene>
    <name evidence="2" type="ORF">LCGC14_0039130</name>
</gene>
<feature type="domain" description="HTH arsR-type" evidence="1">
    <location>
        <begin position="15"/>
        <end position="109"/>
    </location>
</feature>
<dbReference type="EMBL" id="LAZR01000008">
    <property type="protein sequence ID" value="KKO08794.1"/>
    <property type="molecule type" value="Genomic_DNA"/>
</dbReference>
<dbReference type="InterPro" id="IPR011991">
    <property type="entry name" value="ArsR-like_HTH"/>
</dbReference>
<dbReference type="CDD" id="cd00090">
    <property type="entry name" value="HTH_ARSR"/>
    <property type="match status" value="1"/>
</dbReference>
<dbReference type="PANTHER" id="PTHR43861">
    <property type="entry name" value="TRANS-ACONITATE 2-METHYLTRANSFERASE-RELATED"/>
    <property type="match status" value="1"/>
</dbReference>
<dbReference type="SMART" id="SM00418">
    <property type="entry name" value="HTH_ARSR"/>
    <property type="match status" value="1"/>
</dbReference>
<dbReference type="Gene3D" id="3.40.50.150">
    <property type="entry name" value="Vaccinia Virus protein VP39"/>
    <property type="match status" value="1"/>
</dbReference>
<comment type="caution">
    <text evidence="2">The sequence shown here is derived from an EMBL/GenBank/DDBJ whole genome shotgun (WGS) entry which is preliminary data.</text>
</comment>
<dbReference type="CDD" id="cd02440">
    <property type="entry name" value="AdoMet_MTases"/>
    <property type="match status" value="1"/>
</dbReference>
<evidence type="ECO:0000259" key="1">
    <source>
        <dbReference type="PROSITE" id="PS50987"/>
    </source>
</evidence>
<dbReference type="InterPro" id="IPR036388">
    <property type="entry name" value="WH-like_DNA-bd_sf"/>
</dbReference>
<dbReference type="NCBIfam" id="NF033788">
    <property type="entry name" value="HTH_metalloreg"/>
    <property type="match status" value="1"/>
</dbReference>
<sequence length="339" mass="38456">MSTHSQMIDINTQLPIGRTADELARVFKALADPLRLDILRLLRAESFGVLELCRIVDVRQSALSHHLKILARAGLVSTRREGNSIFYRRALLLTDDAMLAVKQSAFAALDELPLRGELAGGIQQIHDERSEQSLLFFERHAERFLEKQELVAEYAHYRDTLRDLLGGLKLPEQARVLEVGPGESPLLSELATRFRHLTALDNSMEMLNRARNSLAQRLGKHSSSNPVDFIHGDTRAALSQGLTFDLLIYNMVLHHIPSPRETFRDCAQLLNNHGTLLLIDLSHHDQDWVRESCGDLWLGFTEQDLDAWAEEAGLDCGQRVYLGQRNGFQVQMRVFTRTF</sequence>